<dbReference type="EMBL" id="DS268598">
    <property type="protein sequence ID" value="EFO92855.1"/>
    <property type="molecule type" value="Genomic_DNA"/>
</dbReference>
<evidence type="ECO:0000256" key="1">
    <source>
        <dbReference type="ARBA" id="ARBA00005823"/>
    </source>
</evidence>
<sequence>MREEALESICAALSISFSDDPTHLETIIDRFSEIFKVKDRLAHLRKSCEKYQTYSLEIRPINSNGATATCPDNVYAYIIGPETCQRQELNTSGLTKLEIGSQKDVSLKFGLNQKKDSTAKRSVSRSASLLKKLTFSDKKSSEEQLKISIFPLDVSVRKNINLGAGLGGKSVFLEMTLKRNDRRSMIEPLGFDEFLEMTTCFHEWQAGICEATEYDGNLGDPTFSMFYSIAFFFEIPSFVLKVTEMTCFLVWDDEMKKLDEKALADVSFKMTACESEVDLQHPLLNPALIYLNDCTCNTIRCILQPYSTEPFFPPVSPSRLKSINISLKLIADICVLDVWDEFENLLNPSNFLSSELKKLLESSVGRYAETLRKMEFHELCRQIQTLWMTLSNESQPYYIFFHQFDINYIGAAMIKLDEELAATIRSSLQLQLSQINLRNPTDLENFTKTTMRLFVTLRNLLNMVETFHLPECQLFHFEEWFKDISVFWTYSWREVTQQMVERTITLDEDGDSVKYGARRPLPAGLYSFLCIQKGLCLNLCVQLSRCPFCAHLGISDDMSRLEFTLPHHLVICSASVVNIMCQNIHTYARKLFSEAMRPHIEKSSRLVRATNGIEQAMCFVEEGYRRFAQFQRLEEFVDADDLSAVRTTSTRLLKSTRETCESQISILLSHFVTLKIDIVTRIAKNLCADGKESNKGLKSYMREVTSSERIESILECCYGLVDDVRCLLLPNCFKLSTQHFAASLETQIRKNIRQRQPAEYYSNIYIALKYIYEFLEIDDRKDIELLSDLHLNSFSTKDLILSYYDSLCEKIDRTRFGNAPHVDVHISYVKMEEDDMISIQIKLVKMSPIEWIDVLSDRVDYFVRLELFPKILFPSNKFDSPTTNPMPQSTRPQWKQLFEIHVPLECFFLRGACLAISVFDHERFIDRLVGRGFISLHSVPQASEEKPTQRLQVPLLPNDYSDQNNVFYQLLKNRAGRDAVAKEFIETRTRRHQRIRALQHYIRRNRNRVGHMLLG</sequence>
<dbReference type="InterPro" id="IPR035892">
    <property type="entry name" value="C2_domain_sf"/>
</dbReference>
<evidence type="ECO:0000259" key="3">
    <source>
        <dbReference type="PROSITE" id="PS50004"/>
    </source>
</evidence>
<dbReference type="FunCoup" id="E3NCK9">
    <property type="interactions" value="493"/>
</dbReference>
<dbReference type="GO" id="GO:0006887">
    <property type="term" value="P:exocytosis"/>
    <property type="evidence" value="ECO:0007669"/>
    <property type="project" value="UniProtKB-KW"/>
</dbReference>
<dbReference type="OrthoDB" id="7976202at2759"/>
<proteinExistence type="inferred from homology"/>
<dbReference type="SUPFAM" id="SSF49562">
    <property type="entry name" value="C2 domain (Calcium/lipid-binding domain, CaLB)"/>
    <property type="match status" value="1"/>
</dbReference>
<comment type="similarity">
    <text evidence="1">Belongs to the unc-13 family.</text>
</comment>
<dbReference type="Gene3D" id="2.60.40.150">
    <property type="entry name" value="C2 domain"/>
    <property type="match status" value="1"/>
</dbReference>
<dbReference type="HOGENOM" id="CLU_297037_0_0_1"/>
<dbReference type="Proteomes" id="UP000008281">
    <property type="component" value="Unassembled WGS sequence"/>
</dbReference>
<name>E3NCK9_CAERE</name>
<dbReference type="Pfam" id="PF00168">
    <property type="entry name" value="C2"/>
    <property type="match status" value="1"/>
</dbReference>
<accession>E3NCK9</accession>
<evidence type="ECO:0000256" key="2">
    <source>
        <dbReference type="ARBA" id="ARBA00022483"/>
    </source>
</evidence>
<evidence type="ECO:0000313" key="5">
    <source>
        <dbReference type="Proteomes" id="UP000008281"/>
    </source>
</evidence>
<dbReference type="PANTHER" id="PTHR45999:SF4">
    <property type="entry name" value="UNC-13-4A, ISOFORM B"/>
    <property type="match status" value="1"/>
</dbReference>
<dbReference type="PANTHER" id="PTHR45999">
    <property type="entry name" value="UNC-13-4A, ISOFORM B"/>
    <property type="match status" value="1"/>
</dbReference>
<dbReference type="GO" id="GO:0099503">
    <property type="term" value="C:secretory vesicle"/>
    <property type="evidence" value="ECO:0007669"/>
    <property type="project" value="TreeGrafter"/>
</dbReference>
<dbReference type="eggNOG" id="ENOG502T2S0">
    <property type="taxonomic scope" value="Eukaryota"/>
</dbReference>
<protein>
    <submittedName>
        <fullName evidence="4">CRE-AEX-1 protein</fullName>
    </submittedName>
</protein>
<dbReference type="InterPro" id="IPR000008">
    <property type="entry name" value="C2_dom"/>
</dbReference>
<dbReference type="PROSITE" id="PS50004">
    <property type="entry name" value="C2"/>
    <property type="match status" value="1"/>
</dbReference>
<keyword evidence="2" id="KW-0268">Exocytosis</keyword>
<dbReference type="OMA" id="VWDEFEN"/>
<gene>
    <name evidence="4" type="primary">Cre-aex-1</name>
    <name evidence="4" type="ORF">CRE_22661</name>
</gene>
<keyword evidence="5" id="KW-1185">Reference proteome</keyword>
<dbReference type="InParanoid" id="E3NCK9"/>
<dbReference type="STRING" id="31234.E3NCK9"/>
<dbReference type="InterPro" id="IPR052095">
    <property type="entry name" value="UNC-13_domain"/>
</dbReference>
<reference evidence="4" key="1">
    <citation type="submission" date="2007-07" db="EMBL/GenBank/DDBJ databases">
        <title>PCAP assembly of the Caenorhabditis remanei genome.</title>
        <authorList>
            <consortium name="The Caenorhabditis remanei Sequencing Consortium"/>
            <person name="Wilson R.K."/>
        </authorList>
    </citation>
    <scope>NUCLEOTIDE SEQUENCE [LARGE SCALE GENOMIC DNA]</scope>
    <source>
        <strain evidence="4">PB4641</strain>
    </source>
</reference>
<evidence type="ECO:0000313" key="4">
    <source>
        <dbReference type="EMBL" id="EFO92855.1"/>
    </source>
</evidence>
<organism evidence="5">
    <name type="scientific">Caenorhabditis remanei</name>
    <name type="common">Caenorhabditis vulgaris</name>
    <dbReference type="NCBI Taxonomy" id="31234"/>
    <lineage>
        <taxon>Eukaryota</taxon>
        <taxon>Metazoa</taxon>
        <taxon>Ecdysozoa</taxon>
        <taxon>Nematoda</taxon>
        <taxon>Chromadorea</taxon>
        <taxon>Rhabditida</taxon>
        <taxon>Rhabditina</taxon>
        <taxon>Rhabditomorpha</taxon>
        <taxon>Rhabditoidea</taxon>
        <taxon>Rhabditidae</taxon>
        <taxon>Peloderinae</taxon>
        <taxon>Caenorhabditis</taxon>
    </lineage>
</organism>
<feature type="domain" description="C2" evidence="3">
    <location>
        <begin position="818"/>
        <end position="951"/>
    </location>
</feature>
<dbReference type="AlphaFoldDB" id="E3NCK9"/>